<dbReference type="EMBL" id="QUWK01000004">
    <property type="protein sequence ID" value="RFU95297.1"/>
    <property type="molecule type" value="Genomic_DNA"/>
</dbReference>
<dbReference type="InterPro" id="IPR005845">
    <property type="entry name" value="A-D-PHexomutase_a/b/a-II"/>
</dbReference>
<dbReference type="InterPro" id="IPR016066">
    <property type="entry name" value="A-D-PHexomutase_CS"/>
</dbReference>
<gene>
    <name evidence="11" type="ORF">DYP60_04575</name>
</gene>
<dbReference type="GO" id="GO:0005975">
    <property type="term" value="P:carbohydrate metabolic process"/>
    <property type="evidence" value="ECO:0007669"/>
    <property type="project" value="InterPro"/>
</dbReference>
<dbReference type="PANTHER" id="PTHR45745:SF1">
    <property type="entry name" value="PHOSPHOGLUCOMUTASE 2B-RELATED"/>
    <property type="match status" value="1"/>
</dbReference>
<comment type="caution">
    <text evidence="11">The sequence shown here is derived from an EMBL/GenBank/DDBJ whole genome shotgun (WGS) entry which is preliminary data.</text>
</comment>
<evidence type="ECO:0000256" key="3">
    <source>
        <dbReference type="ARBA" id="ARBA00022553"/>
    </source>
</evidence>
<evidence type="ECO:0000256" key="7">
    <source>
        <dbReference type="RuleBase" id="RU004326"/>
    </source>
</evidence>
<evidence type="ECO:0000256" key="2">
    <source>
        <dbReference type="ARBA" id="ARBA00010231"/>
    </source>
</evidence>
<dbReference type="Proteomes" id="UP000264002">
    <property type="component" value="Unassembled WGS sequence"/>
</dbReference>
<dbReference type="InterPro" id="IPR005844">
    <property type="entry name" value="A-D-PHexomutase_a/b/a-I"/>
</dbReference>
<dbReference type="PROSITE" id="PS00710">
    <property type="entry name" value="PGM_PMM"/>
    <property type="match status" value="1"/>
</dbReference>
<dbReference type="GO" id="GO:0000287">
    <property type="term" value="F:magnesium ion binding"/>
    <property type="evidence" value="ECO:0007669"/>
    <property type="project" value="InterPro"/>
</dbReference>
<feature type="domain" description="Alpha-D-phosphohexomutase alpha/beta/alpha" evidence="10">
    <location>
        <begin position="327"/>
        <end position="453"/>
    </location>
</feature>
<feature type="domain" description="Alpha-D-phosphohexomutase alpha/beta/alpha" evidence="9">
    <location>
        <begin position="218"/>
        <end position="313"/>
    </location>
</feature>
<reference evidence="12" key="1">
    <citation type="submission" date="2018-08" db="EMBL/GenBank/DDBJ databases">
        <authorList>
            <person name="Grouzdev D.S."/>
            <person name="Krutkina M.S."/>
        </authorList>
    </citation>
    <scope>NUCLEOTIDE SEQUENCE [LARGE SCALE GENOMIC DNA]</scope>
    <source>
        <strain evidence="12">4-11</strain>
    </source>
</reference>
<dbReference type="InterPro" id="IPR005846">
    <property type="entry name" value="A-D-PHexomutase_a/b/a-III"/>
</dbReference>
<dbReference type="CDD" id="cd05799">
    <property type="entry name" value="PGM2"/>
    <property type="match status" value="1"/>
</dbReference>
<evidence type="ECO:0000313" key="11">
    <source>
        <dbReference type="EMBL" id="RFU95297.1"/>
    </source>
</evidence>
<reference evidence="11 12" key="2">
    <citation type="submission" date="2018-09" db="EMBL/GenBank/DDBJ databases">
        <title>Genome of Sphaerochaeta halotolerans strain 4-11.</title>
        <authorList>
            <person name="Nazina T.N."/>
            <person name="Sokolova D.S."/>
        </authorList>
    </citation>
    <scope>NUCLEOTIDE SEQUENCE [LARGE SCALE GENOMIC DNA]</scope>
    <source>
        <strain evidence="11 12">4-11</strain>
    </source>
</reference>
<dbReference type="Pfam" id="PF02878">
    <property type="entry name" value="PGM_PMM_I"/>
    <property type="match status" value="1"/>
</dbReference>
<evidence type="ECO:0000256" key="1">
    <source>
        <dbReference type="ARBA" id="ARBA00001946"/>
    </source>
</evidence>
<evidence type="ECO:0000256" key="6">
    <source>
        <dbReference type="ARBA" id="ARBA00023235"/>
    </source>
</evidence>
<dbReference type="InterPro" id="IPR036900">
    <property type="entry name" value="A-D-PHexomutase_C_sf"/>
</dbReference>
<keyword evidence="5 7" id="KW-0460">Magnesium</keyword>
<keyword evidence="6" id="KW-0413">Isomerase</keyword>
<dbReference type="InterPro" id="IPR005841">
    <property type="entry name" value="Alpha-D-phosphohexomutase_SF"/>
</dbReference>
<dbReference type="RefSeq" id="WP_117329707.1">
    <property type="nucleotide sequence ID" value="NZ_QUWK01000004.1"/>
</dbReference>
<dbReference type="Pfam" id="PF02880">
    <property type="entry name" value="PGM_PMM_III"/>
    <property type="match status" value="1"/>
</dbReference>
<evidence type="ECO:0000313" key="12">
    <source>
        <dbReference type="Proteomes" id="UP000264002"/>
    </source>
</evidence>
<dbReference type="PANTHER" id="PTHR45745">
    <property type="entry name" value="PHOSPHOMANNOMUTASE 45A"/>
    <property type="match status" value="1"/>
</dbReference>
<evidence type="ECO:0000259" key="8">
    <source>
        <dbReference type="Pfam" id="PF02878"/>
    </source>
</evidence>
<protein>
    <submittedName>
        <fullName evidence="11">Phospho-sugar mutase</fullName>
    </submittedName>
</protein>
<name>A0A372MHN6_9SPIR</name>
<dbReference type="Pfam" id="PF02879">
    <property type="entry name" value="PGM_PMM_II"/>
    <property type="match status" value="1"/>
</dbReference>
<comment type="cofactor">
    <cofactor evidence="1">
        <name>Mg(2+)</name>
        <dbReference type="ChEBI" id="CHEBI:18420"/>
    </cofactor>
</comment>
<dbReference type="Gene3D" id="3.40.120.10">
    <property type="entry name" value="Alpha-D-Glucose-1,6-Bisphosphate, subunit A, domain 3"/>
    <property type="match status" value="3"/>
</dbReference>
<keyword evidence="3" id="KW-0597">Phosphoprotein</keyword>
<comment type="similarity">
    <text evidence="2 7">Belongs to the phosphohexose mutase family.</text>
</comment>
<dbReference type="PRINTS" id="PR00509">
    <property type="entry name" value="PGMPMM"/>
</dbReference>
<keyword evidence="12" id="KW-1185">Reference proteome</keyword>
<accession>A0A372MHN6</accession>
<evidence type="ECO:0000259" key="10">
    <source>
        <dbReference type="Pfam" id="PF02880"/>
    </source>
</evidence>
<dbReference type="OrthoDB" id="9806956at2"/>
<dbReference type="GO" id="GO:0008973">
    <property type="term" value="F:phosphopentomutase activity"/>
    <property type="evidence" value="ECO:0007669"/>
    <property type="project" value="TreeGrafter"/>
</dbReference>
<proteinExistence type="inferred from homology"/>
<keyword evidence="4 7" id="KW-0479">Metal-binding</keyword>
<dbReference type="InterPro" id="IPR016055">
    <property type="entry name" value="A-D-PHexomutase_a/b/a-I/II/III"/>
</dbReference>
<dbReference type="AlphaFoldDB" id="A0A372MHN6"/>
<evidence type="ECO:0000256" key="4">
    <source>
        <dbReference type="ARBA" id="ARBA00022723"/>
    </source>
</evidence>
<dbReference type="SUPFAM" id="SSF55957">
    <property type="entry name" value="Phosphoglucomutase, C-terminal domain"/>
    <property type="match status" value="1"/>
</dbReference>
<sequence>MAYNEKDLKRKAEAYLQAEDQEVFRKAVEQELAEGNWEALYDRFYTSLSFGTAGMRGVIGGGTNRINTFMVCKVTQGLSEYLYEASSNPSVVIAYDSRNYSDLFANEAALVLAANGISVFLYPVLHPVPMLSFAVRYLQTTAGIVITASHNPAQYNGYKVYWKDGGQVTPPHDFGIAEHANAVTAKDIKKISAETARSKGLLVPVPEKVDQAYFHTALLNLRRPALVQNNPITVVYTPLHGSGNLPLQHLLSQVGIKCVVVEEQQEPDGNFPTVPLPNPEYPEAMKMALKLAEREKADIVLGTDPDADRLGIAIPLSAKKDTYHLLTGNQIAALLADYLMGADGEQLMKKTPLVVKSLVTTDLVKRIVESQGGRCKDVLTGFKYIAEEIASLEGPKGEREYFLFGCEESHGYLTLPQVRDKDAISSALISVEMMCHWASKGMTLKDRLDQIYDTWGFSTEAVFAKDYVGATGKEKMTQIMTGLRKLNVGDALAGHTITSKQDLLDGKQTEFPPSDVLILFLEGGDKIVVRPSGTEPKIKYYFFFTADGIDRTEFEQNLGKRIDAYKAALS</sequence>
<evidence type="ECO:0000259" key="9">
    <source>
        <dbReference type="Pfam" id="PF02879"/>
    </source>
</evidence>
<organism evidence="11 12">
    <name type="scientific">Sphaerochaeta halotolerans</name>
    <dbReference type="NCBI Taxonomy" id="2293840"/>
    <lineage>
        <taxon>Bacteria</taxon>
        <taxon>Pseudomonadati</taxon>
        <taxon>Spirochaetota</taxon>
        <taxon>Spirochaetia</taxon>
        <taxon>Spirochaetales</taxon>
        <taxon>Sphaerochaetaceae</taxon>
        <taxon>Sphaerochaeta</taxon>
    </lineage>
</organism>
<evidence type="ECO:0000256" key="5">
    <source>
        <dbReference type="ARBA" id="ARBA00022842"/>
    </source>
</evidence>
<dbReference type="SUPFAM" id="SSF53738">
    <property type="entry name" value="Phosphoglucomutase, first 3 domains"/>
    <property type="match status" value="3"/>
</dbReference>
<dbReference type="GO" id="GO:0006166">
    <property type="term" value="P:purine ribonucleoside salvage"/>
    <property type="evidence" value="ECO:0007669"/>
    <property type="project" value="TreeGrafter"/>
</dbReference>
<feature type="domain" description="Alpha-D-phosphohexomutase alpha/beta/alpha" evidence="8">
    <location>
        <begin position="49"/>
        <end position="184"/>
    </location>
</feature>